<gene>
    <name evidence="3" type="ORF">RradSPS_0965</name>
    <name evidence="4" type="ORF">SIL72_06405</name>
</gene>
<dbReference type="PROSITE" id="PS51502">
    <property type="entry name" value="S_R_A_B_BARREL"/>
    <property type="match status" value="1"/>
</dbReference>
<dbReference type="KEGG" id="rrd:RradSPS_0965"/>
<dbReference type="PANTHER" id="PTHR33178:SF10">
    <property type="entry name" value="STRESS-RESPONSE A_B BARREL DOMAIN-CONTAINING PROTEIN"/>
    <property type="match status" value="1"/>
</dbReference>
<proteinExistence type="predicted"/>
<dbReference type="OrthoDB" id="6637496at2"/>
<dbReference type="PANTHER" id="PTHR33178">
    <property type="match status" value="1"/>
</dbReference>
<comment type="subunit">
    <text evidence="1">Homodimer.</text>
</comment>
<evidence type="ECO:0000313" key="5">
    <source>
        <dbReference type="Proteomes" id="UP000025229"/>
    </source>
</evidence>
<organism evidence="3 5">
    <name type="scientific">Rubrobacter radiotolerans</name>
    <name type="common">Arthrobacter radiotolerans</name>
    <dbReference type="NCBI Taxonomy" id="42256"/>
    <lineage>
        <taxon>Bacteria</taxon>
        <taxon>Bacillati</taxon>
        <taxon>Actinomycetota</taxon>
        <taxon>Rubrobacteria</taxon>
        <taxon>Rubrobacterales</taxon>
        <taxon>Rubrobacteraceae</taxon>
        <taxon>Rubrobacter</taxon>
    </lineage>
</organism>
<dbReference type="AlphaFoldDB" id="A0A023X1N1"/>
<dbReference type="EMBL" id="CP007514">
    <property type="protein sequence ID" value="AHY46248.1"/>
    <property type="molecule type" value="Genomic_DNA"/>
</dbReference>
<sequence>MVDHLVFFALKDDVSEADERDLLESLRALREEVPNVRDLTAGRDFSGRSGEYTHALFVRFDDAEALKSYATHPAHLAVVEKLEQLTTGRIVCDYEH</sequence>
<dbReference type="eggNOG" id="ENOG5032YCK">
    <property type="taxonomic scope" value="Bacteria"/>
</dbReference>
<evidence type="ECO:0000313" key="4">
    <source>
        <dbReference type="EMBL" id="MDX5893656.1"/>
    </source>
</evidence>
<dbReference type="HOGENOM" id="CLU_080664_4_3_11"/>
<dbReference type="EMBL" id="JAWXXX010000001">
    <property type="protein sequence ID" value="MDX5893656.1"/>
    <property type="molecule type" value="Genomic_DNA"/>
</dbReference>
<reference evidence="3 5" key="1">
    <citation type="submission" date="2014-03" db="EMBL/GenBank/DDBJ databases">
        <title>Complete genome sequence of the Radio-Resistant Rubrobacter radiotolerans RSPS-4.</title>
        <authorList>
            <person name="Egas C.C."/>
            <person name="Barroso C.C."/>
            <person name="Froufe H.J.C."/>
            <person name="Pacheco J.J."/>
            <person name="Albuquerque L.L."/>
            <person name="da Costa M.M.S."/>
        </authorList>
    </citation>
    <scope>NUCLEOTIDE SEQUENCE [LARGE SCALE GENOMIC DNA]</scope>
    <source>
        <strain evidence="3 5">RSPS-4</strain>
    </source>
</reference>
<keyword evidence="5" id="KW-1185">Reference proteome</keyword>
<dbReference type="SMART" id="SM00886">
    <property type="entry name" value="Dabb"/>
    <property type="match status" value="1"/>
</dbReference>
<dbReference type="SUPFAM" id="SSF54909">
    <property type="entry name" value="Dimeric alpha+beta barrel"/>
    <property type="match status" value="1"/>
</dbReference>
<dbReference type="InterPro" id="IPR044662">
    <property type="entry name" value="HS1/DABB1-like"/>
</dbReference>
<dbReference type="RefSeq" id="WP_038681057.1">
    <property type="nucleotide sequence ID" value="NZ_CP007514.1"/>
</dbReference>
<dbReference type="Pfam" id="PF07876">
    <property type="entry name" value="Dabb"/>
    <property type="match status" value="1"/>
</dbReference>
<dbReference type="Proteomes" id="UP001281130">
    <property type="component" value="Unassembled WGS sequence"/>
</dbReference>
<protein>
    <submittedName>
        <fullName evidence="4">Dabb family protein</fullName>
    </submittedName>
    <submittedName>
        <fullName evidence="3">Stress responsive A/B Barrel Domain</fullName>
    </submittedName>
</protein>
<dbReference type="InterPro" id="IPR011008">
    <property type="entry name" value="Dimeric_a/b-barrel"/>
</dbReference>
<dbReference type="STRING" id="42256.RradSPS_0965"/>
<accession>A0A023X1N1</accession>
<evidence type="ECO:0000259" key="2">
    <source>
        <dbReference type="PROSITE" id="PS51502"/>
    </source>
</evidence>
<dbReference type="Gene3D" id="3.30.70.100">
    <property type="match status" value="1"/>
</dbReference>
<feature type="domain" description="Stress-response A/B barrel" evidence="2">
    <location>
        <begin position="2"/>
        <end position="94"/>
    </location>
</feature>
<reference evidence="4" key="2">
    <citation type="submission" date="2023-11" db="EMBL/GenBank/DDBJ databases">
        <title>MicrobeMod: A computational toolkit for identifying prokaryotic methylation and restriction-modification with nanopore sequencing.</title>
        <authorList>
            <person name="Crits-Christoph A."/>
            <person name="Kang S.C."/>
            <person name="Lee H."/>
            <person name="Ostrov N."/>
        </authorList>
    </citation>
    <scope>NUCLEOTIDE SEQUENCE</scope>
    <source>
        <strain evidence="4">ATCC 51242</strain>
    </source>
</reference>
<evidence type="ECO:0000313" key="3">
    <source>
        <dbReference type="EMBL" id="AHY46248.1"/>
    </source>
</evidence>
<evidence type="ECO:0000256" key="1">
    <source>
        <dbReference type="ARBA" id="ARBA00011738"/>
    </source>
</evidence>
<name>A0A023X1N1_RUBRA</name>
<dbReference type="Proteomes" id="UP000025229">
    <property type="component" value="Chromosome"/>
</dbReference>
<dbReference type="InterPro" id="IPR013097">
    <property type="entry name" value="Dabb"/>
</dbReference>